<proteinExistence type="predicted"/>
<protein>
    <submittedName>
        <fullName evidence="1">Uncharacterized protein</fullName>
    </submittedName>
</protein>
<dbReference type="Proteomes" id="UP000821865">
    <property type="component" value="Chromosome 2"/>
</dbReference>
<dbReference type="EMBL" id="CM023471">
    <property type="protein sequence ID" value="KAH7965814.1"/>
    <property type="molecule type" value="Genomic_DNA"/>
</dbReference>
<keyword evidence="2" id="KW-1185">Reference proteome</keyword>
<reference evidence="1" key="1">
    <citation type="submission" date="2020-05" db="EMBL/GenBank/DDBJ databases">
        <title>Large-scale comparative analyses of tick genomes elucidate their genetic diversity and vector capacities.</title>
        <authorList>
            <person name="Jia N."/>
            <person name="Wang J."/>
            <person name="Shi W."/>
            <person name="Du L."/>
            <person name="Sun Y."/>
            <person name="Zhan W."/>
            <person name="Jiang J."/>
            <person name="Wang Q."/>
            <person name="Zhang B."/>
            <person name="Ji P."/>
            <person name="Sakyi L.B."/>
            <person name="Cui X."/>
            <person name="Yuan T."/>
            <person name="Jiang B."/>
            <person name="Yang W."/>
            <person name="Lam T.T.-Y."/>
            <person name="Chang Q."/>
            <person name="Ding S."/>
            <person name="Wang X."/>
            <person name="Zhu J."/>
            <person name="Ruan X."/>
            <person name="Zhao L."/>
            <person name="Wei J."/>
            <person name="Que T."/>
            <person name="Du C."/>
            <person name="Cheng J."/>
            <person name="Dai P."/>
            <person name="Han X."/>
            <person name="Huang E."/>
            <person name="Gao Y."/>
            <person name="Liu J."/>
            <person name="Shao H."/>
            <person name="Ye R."/>
            <person name="Li L."/>
            <person name="Wei W."/>
            <person name="Wang X."/>
            <person name="Wang C."/>
            <person name="Yang T."/>
            <person name="Huo Q."/>
            <person name="Li W."/>
            <person name="Guo W."/>
            <person name="Chen H."/>
            <person name="Zhou L."/>
            <person name="Ni X."/>
            <person name="Tian J."/>
            <person name="Zhou Y."/>
            <person name="Sheng Y."/>
            <person name="Liu T."/>
            <person name="Pan Y."/>
            <person name="Xia L."/>
            <person name="Li J."/>
            <person name="Zhao F."/>
            <person name="Cao W."/>
        </authorList>
    </citation>
    <scope>NUCLEOTIDE SEQUENCE</scope>
    <source>
        <strain evidence="1">Dsil-2018</strain>
    </source>
</reference>
<comment type="caution">
    <text evidence="1">The sequence shown here is derived from an EMBL/GenBank/DDBJ whole genome shotgun (WGS) entry which is preliminary data.</text>
</comment>
<gene>
    <name evidence="1" type="ORF">HPB49_011253</name>
</gene>
<evidence type="ECO:0000313" key="1">
    <source>
        <dbReference type="EMBL" id="KAH7965814.1"/>
    </source>
</evidence>
<name>A0ACB8DCL0_DERSI</name>
<sequence>MKQTFAAIFLLGLVAFAANAYMLPEEESSLDSVAQEAVCLGEILRDVAQTLDEDEELSAASEEYFFRALWSKAKEAVKNATEKMKESVKGAYKEAKENLQKAAKEAQEKLKEKAAEIMSKLLSKVTSGYALQEADWKSVNFIKLFVDAIKAAAQRFLNIGKALEHLQN</sequence>
<evidence type="ECO:0000313" key="2">
    <source>
        <dbReference type="Proteomes" id="UP000821865"/>
    </source>
</evidence>
<organism evidence="1 2">
    <name type="scientific">Dermacentor silvarum</name>
    <name type="common">Tick</name>
    <dbReference type="NCBI Taxonomy" id="543639"/>
    <lineage>
        <taxon>Eukaryota</taxon>
        <taxon>Metazoa</taxon>
        <taxon>Ecdysozoa</taxon>
        <taxon>Arthropoda</taxon>
        <taxon>Chelicerata</taxon>
        <taxon>Arachnida</taxon>
        <taxon>Acari</taxon>
        <taxon>Parasitiformes</taxon>
        <taxon>Ixodida</taxon>
        <taxon>Ixodoidea</taxon>
        <taxon>Ixodidae</taxon>
        <taxon>Rhipicephalinae</taxon>
        <taxon>Dermacentor</taxon>
    </lineage>
</organism>
<accession>A0ACB8DCL0</accession>